<protein>
    <submittedName>
        <fullName evidence="1">Uncharacterized protein</fullName>
    </submittedName>
</protein>
<reference evidence="1" key="1">
    <citation type="submission" date="2015-04" db="UniProtKB">
        <authorList>
            <consortium name="EnsemblPlants"/>
        </authorList>
    </citation>
    <scope>IDENTIFICATION</scope>
    <source>
        <strain evidence="1">SL10</strain>
    </source>
</reference>
<organism evidence="1">
    <name type="scientific">Oryza nivara</name>
    <name type="common">Indian wild rice</name>
    <name type="synonym">Oryza sativa f. spontanea</name>
    <dbReference type="NCBI Taxonomy" id="4536"/>
    <lineage>
        <taxon>Eukaryota</taxon>
        <taxon>Viridiplantae</taxon>
        <taxon>Streptophyta</taxon>
        <taxon>Embryophyta</taxon>
        <taxon>Tracheophyta</taxon>
        <taxon>Spermatophyta</taxon>
        <taxon>Magnoliopsida</taxon>
        <taxon>Liliopsida</taxon>
        <taxon>Poales</taxon>
        <taxon>Poaceae</taxon>
        <taxon>BOP clade</taxon>
        <taxon>Oryzoideae</taxon>
        <taxon>Oryzeae</taxon>
        <taxon>Oryzinae</taxon>
        <taxon>Oryza</taxon>
    </lineage>
</organism>
<sequence>MAGSSGGARGHPSPSTGVASRLPLLIFHWAPHVQAEQGASHRMTLPWEVAIDKEDDDCGRNKSTRVLALEERGKGPVISGEDLG</sequence>
<proteinExistence type="predicted"/>
<dbReference type="Proteomes" id="UP000006591">
    <property type="component" value="Chromosome 1"/>
</dbReference>
<evidence type="ECO:0000313" key="1">
    <source>
        <dbReference type="EnsemblPlants" id="ONIVA01G10520.1"/>
    </source>
</evidence>
<accession>A0A0E0FIX0</accession>
<evidence type="ECO:0000313" key="2">
    <source>
        <dbReference type="Proteomes" id="UP000006591"/>
    </source>
</evidence>
<dbReference type="Gramene" id="ONIVA01G10520.1">
    <property type="protein sequence ID" value="ONIVA01G10520.1"/>
    <property type="gene ID" value="ONIVA01G10520"/>
</dbReference>
<dbReference type="HOGENOM" id="CLU_2531296_0_0_1"/>
<reference evidence="1" key="2">
    <citation type="submission" date="2018-04" db="EMBL/GenBank/DDBJ databases">
        <title>OnivRS2 (Oryza nivara Reference Sequence Version 2).</title>
        <authorList>
            <person name="Zhang J."/>
            <person name="Kudrna D."/>
            <person name="Lee S."/>
            <person name="Talag J."/>
            <person name="Rajasekar S."/>
            <person name="Welchert J."/>
            <person name="Hsing Y.-I."/>
            <person name="Wing R.A."/>
        </authorList>
    </citation>
    <scope>NUCLEOTIDE SEQUENCE [LARGE SCALE GENOMIC DNA]</scope>
</reference>
<dbReference type="EnsemblPlants" id="ONIVA01G10520.1">
    <property type="protein sequence ID" value="ONIVA01G10520.1"/>
    <property type="gene ID" value="ONIVA01G10520"/>
</dbReference>
<name>A0A0E0FIX0_ORYNI</name>
<keyword evidence="2" id="KW-1185">Reference proteome</keyword>
<dbReference type="AlphaFoldDB" id="A0A0E0FIX0"/>